<dbReference type="EMBL" id="CP014160">
    <property type="protein sequence ID" value="AMB94556.1"/>
    <property type="molecule type" value="Genomic_DNA"/>
</dbReference>
<proteinExistence type="predicted"/>
<protein>
    <recommendedName>
        <fullName evidence="5">YbjN domain-containing protein</fullName>
    </recommendedName>
</protein>
<reference evidence="3" key="2">
    <citation type="submission" date="2016-01" db="EMBL/GenBank/DDBJ databases">
        <title>Six Aerococcus type strain genome sequencing and assembly using PacBio and Illumina Hiseq.</title>
        <authorList>
            <person name="Carkaci D."/>
            <person name="Dargis R."/>
            <person name="Nielsen X.C."/>
            <person name="Skovgaard O."/>
            <person name="Fuursted K."/>
            <person name="Christensen J.J."/>
        </authorList>
    </citation>
    <scope>NUCLEOTIDE SEQUENCE [LARGE SCALE GENOMIC DNA]</scope>
    <source>
        <strain evidence="3">CCUG43001</strain>
    </source>
</reference>
<evidence type="ECO:0000313" key="2">
    <source>
        <dbReference type="EMBL" id="PKZ23448.1"/>
    </source>
</evidence>
<keyword evidence="3" id="KW-1185">Reference proteome</keyword>
<name>A0A109RF41_9LACT</name>
<sequence length="154" mass="17694">MPAIQEILSQLFKEMKVPVEYRPLDDGQHLFALAYQLGEDKVVPCHIIARDFNEGEATTDFQINYRQLCQVEDYQQTAKALEVINDLNRERSGYYNLILSGDGEIYTRCLSRTGEDVRVLYELMTLGASVARDLYPRLEQAINNKTVKVAERSE</sequence>
<dbReference type="Proteomes" id="UP000234239">
    <property type="component" value="Unassembled WGS sequence"/>
</dbReference>
<reference evidence="2 4" key="3">
    <citation type="submission" date="2017-12" db="EMBL/GenBank/DDBJ databases">
        <title>Phylogenetic diversity of female urinary microbiome.</title>
        <authorList>
            <person name="Thomas-White K."/>
            <person name="Wolfe A.J."/>
        </authorList>
    </citation>
    <scope>NUCLEOTIDE SEQUENCE [LARGE SCALE GENOMIC DNA]</scope>
    <source>
        <strain evidence="2 4">UMB0139</strain>
    </source>
</reference>
<dbReference type="GeneID" id="92903855"/>
<dbReference type="AlphaFoldDB" id="A0A109RF41"/>
<dbReference type="EMBL" id="PKGY01000001">
    <property type="protein sequence ID" value="PKZ23448.1"/>
    <property type="molecule type" value="Genomic_DNA"/>
</dbReference>
<evidence type="ECO:0000313" key="1">
    <source>
        <dbReference type="EMBL" id="AMB94556.1"/>
    </source>
</evidence>
<dbReference type="OrthoDB" id="2156382at2"/>
<evidence type="ECO:0000313" key="3">
    <source>
        <dbReference type="Proteomes" id="UP000069912"/>
    </source>
</evidence>
<dbReference type="RefSeq" id="WP_067975501.1">
    <property type="nucleotide sequence ID" value="NZ_CAJHKM010000002.1"/>
</dbReference>
<accession>A0A109RF41</accession>
<evidence type="ECO:0000313" key="4">
    <source>
        <dbReference type="Proteomes" id="UP000234239"/>
    </source>
</evidence>
<dbReference type="Proteomes" id="UP000069912">
    <property type="component" value="Chromosome"/>
</dbReference>
<reference evidence="1 3" key="1">
    <citation type="journal article" date="2016" name="Genome Announc.">
        <title>Complete Genome Sequences of Aerococcus christensenii CCUG 28831T, Aerococcus sanguinicola CCUG 43001T, Aerococcus urinae CCUG 36881T, Aerococcus urinaeequi CCUG 28094T, Aerococcus urinaehominis CCUG 42038 BT, and Aerococcus viridans CCUG 4311T.</title>
        <authorList>
            <person name="Carkaci D."/>
            <person name="Dargis R."/>
            <person name="Nielsen X.C."/>
            <person name="Skovgaard O."/>
            <person name="Fuursted K."/>
            <person name="Christensen J.J."/>
        </authorList>
    </citation>
    <scope>NUCLEOTIDE SEQUENCE [LARGE SCALE GENOMIC DNA]</scope>
    <source>
        <strain evidence="1 3">CCUG43001</strain>
    </source>
</reference>
<gene>
    <name evidence="1" type="ORF">AWM72_07230</name>
    <name evidence="2" type="ORF">CYJ28_02525</name>
</gene>
<organism evidence="1 3">
    <name type="scientific">Aerococcus sanguinicola</name>
    <dbReference type="NCBI Taxonomy" id="119206"/>
    <lineage>
        <taxon>Bacteria</taxon>
        <taxon>Bacillati</taxon>
        <taxon>Bacillota</taxon>
        <taxon>Bacilli</taxon>
        <taxon>Lactobacillales</taxon>
        <taxon>Aerococcaceae</taxon>
        <taxon>Aerococcus</taxon>
    </lineage>
</organism>
<dbReference type="KEGG" id="asan:AWM72_07230"/>
<evidence type="ECO:0008006" key="5">
    <source>
        <dbReference type="Google" id="ProtNLM"/>
    </source>
</evidence>